<gene>
    <name evidence="17" type="ORF">EI97DRAFT_413124</name>
</gene>
<keyword evidence="10 14" id="KW-0119">Carbohydrate metabolism</keyword>
<proteinExistence type="inferred from homology"/>
<evidence type="ECO:0000259" key="16">
    <source>
        <dbReference type="PROSITE" id="PS51166"/>
    </source>
</evidence>
<sequence>MKFLKFLFAVLLQQPALAAAASTDAWKSRSIYFALTDRIARNTGDNGGVPCGNLKQYCGGTFKGLESKLDYIQGMGFDAIWITPVVANTDGGYHGYWASDLYSINPKYGTPDDLKSLVNTAHNKGIFVMVDVVVNHMGSGSISTYKPAPLNDSNSYHADCNIDYSNQSSIEKCRIAGLPDINTERSDIRAMFQDWIRWLVKEFQFDGFRLDTVKHVEKDFFPGFVSAAGVYTIGEVFDGNPSYLAGYASLMPGLLDYAVYYPMNSFYQQKGSAETLVDMLATIDTTFPDPAALGTFLDNHDNPRWLNQKNDTSLLKNALAFVILSRGIPIVYYGTEQGYAGGADPANREDLWRSSFNSESDLYQTIKRLLRAKNLAGGLSANDMVNLYVTGNAYAWSRADGNLIVLTTNTGKGSSGKHCFDTKRPNKQWSSVFGGNTSSSDGNGNICLDVTNGEPIVLLSATGGTNPEASGTAPTSTSGQFACPTSVSVNFKHMAMTTYGETIKIAGNVVPMGNWDPAKAPSLSSSMYMASSPVWDVELKLHPGEAIQYKFIRVAGGGGVTWESGENRVYTVPTCGSSATVESNWR</sequence>
<dbReference type="EC" id="3.2.1.1" evidence="4 14"/>
<evidence type="ECO:0000256" key="9">
    <source>
        <dbReference type="ARBA" id="ARBA00023180"/>
    </source>
</evidence>
<keyword evidence="8" id="KW-0106">Calcium</keyword>
<dbReference type="CDD" id="cd05811">
    <property type="entry name" value="CBM20_glucoamylase"/>
    <property type="match status" value="1"/>
</dbReference>
<dbReference type="InterPro" id="IPR034836">
    <property type="entry name" value="CBM20_glucoamylase"/>
</dbReference>
<dbReference type="GO" id="GO:0004556">
    <property type="term" value="F:alpha-amylase activity"/>
    <property type="evidence" value="ECO:0007669"/>
    <property type="project" value="UniProtKB-UniRule"/>
</dbReference>
<dbReference type="Gene3D" id="3.20.20.80">
    <property type="entry name" value="Glycosidases"/>
    <property type="match status" value="1"/>
</dbReference>
<keyword evidence="7 14" id="KW-0378">Hydrolase</keyword>
<dbReference type="SMART" id="SM00642">
    <property type="entry name" value="Aamy"/>
    <property type="match status" value="1"/>
</dbReference>
<evidence type="ECO:0000256" key="4">
    <source>
        <dbReference type="ARBA" id="ARBA00012595"/>
    </source>
</evidence>
<dbReference type="FunFam" id="3.20.20.80:FF:000120">
    <property type="entry name" value="Alpha-amylase A"/>
    <property type="match status" value="1"/>
</dbReference>
<evidence type="ECO:0000256" key="7">
    <source>
        <dbReference type="ARBA" id="ARBA00022801"/>
    </source>
</evidence>
<dbReference type="InterPro" id="IPR002044">
    <property type="entry name" value="CBM20"/>
</dbReference>
<organism evidence="17 18">
    <name type="scientific">Westerdykella ornata</name>
    <dbReference type="NCBI Taxonomy" id="318751"/>
    <lineage>
        <taxon>Eukaryota</taxon>
        <taxon>Fungi</taxon>
        <taxon>Dikarya</taxon>
        <taxon>Ascomycota</taxon>
        <taxon>Pezizomycotina</taxon>
        <taxon>Dothideomycetes</taxon>
        <taxon>Pleosporomycetidae</taxon>
        <taxon>Pleosporales</taxon>
        <taxon>Sporormiaceae</taxon>
        <taxon>Westerdykella</taxon>
    </lineage>
</organism>
<evidence type="ECO:0000256" key="2">
    <source>
        <dbReference type="ARBA" id="ARBA00001913"/>
    </source>
</evidence>
<evidence type="ECO:0000313" key="17">
    <source>
        <dbReference type="EMBL" id="KAF2279782.1"/>
    </source>
</evidence>
<dbReference type="InterPro" id="IPR017853">
    <property type="entry name" value="GH"/>
</dbReference>
<reference evidence="17" key="1">
    <citation type="journal article" date="2020" name="Stud. Mycol.">
        <title>101 Dothideomycetes genomes: a test case for predicting lifestyles and emergence of pathogens.</title>
        <authorList>
            <person name="Haridas S."/>
            <person name="Albert R."/>
            <person name="Binder M."/>
            <person name="Bloem J."/>
            <person name="Labutti K."/>
            <person name="Salamov A."/>
            <person name="Andreopoulos B."/>
            <person name="Baker S."/>
            <person name="Barry K."/>
            <person name="Bills G."/>
            <person name="Bluhm B."/>
            <person name="Cannon C."/>
            <person name="Castanera R."/>
            <person name="Culley D."/>
            <person name="Daum C."/>
            <person name="Ezra D."/>
            <person name="Gonzalez J."/>
            <person name="Henrissat B."/>
            <person name="Kuo A."/>
            <person name="Liang C."/>
            <person name="Lipzen A."/>
            <person name="Lutzoni F."/>
            <person name="Magnuson J."/>
            <person name="Mondo S."/>
            <person name="Nolan M."/>
            <person name="Ohm R."/>
            <person name="Pangilinan J."/>
            <person name="Park H.-J."/>
            <person name="Ramirez L."/>
            <person name="Alfaro M."/>
            <person name="Sun H."/>
            <person name="Tritt A."/>
            <person name="Yoshinaga Y."/>
            <person name="Zwiers L.-H."/>
            <person name="Turgeon B."/>
            <person name="Goodwin S."/>
            <person name="Spatafora J."/>
            <person name="Crous P."/>
            <person name="Grigoriev I."/>
        </authorList>
    </citation>
    <scope>NUCLEOTIDE SEQUENCE</scope>
    <source>
        <strain evidence="17">CBS 379.55</strain>
    </source>
</reference>
<dbReference type="InterPro" id="IPR013783">
    <property type="entry name" value="Ig-like_fold"/>
</dbReference>
<dbReference type="EMBL" id="ML986486">
    <property type="protein sequence ID" value="KAF2279782.1"/>
    <property type="molecule type" value="Genomic_DNA"/>
</dbReference>
<evidence type="ECO:0000256" key="14">
    <source>
        <dbReference type="RuleBase" id="RU361134"/>
    </source>
</evidence>
<dbReference type="Gene3D" id="2.60.40.10">
    <property type="entry name" value="Immunoglobulins"/>
    <property type="match status" value="1"/>
</dbReference>
<protein>
    <recommendedName>
        <fullName evidence="4 14">Alpha-amylase</fullName>
        <ecNumber evidence="4 14">3.2.1.1</ecNumber>
    </recommendedName>
</protein>
<dbReference type="CDD" id="cd11319">
    <property type="entry name" value="AmyAc_euk_AmyA"/>
    <property type="match status" value="1"/>
</dbReference>
<comment type="cofactor">
    <cofactor evidence="2">
        <name>Ca(2+)</name>
        <dbReference type="ChEBI" id="CHEBI:29108"/>
    </cofactor>
</comment>
<keyword evidence="11 14" id="KW-0326">Glycosidase</keyword>
<dbReference type="PANTHER" id="PTHR10357:SF212">
    <property type="entry name" value="ALPHA-AMYLASE"/>
    <property type="match status" value="1"/>
</dbReference>
<dbReference type="Pfam" id="PF00128">
    <property type="entry name" value="Alpha-amylase"/>
    <property type="match status" value="2"/>
</dbReference>
<dbReference type="GO" id="GO:2001070">
    <property type="term" value="F:starch binding"/>
    <property type="evidence" value="ECO:0007669"/>
    <property type="project" value="InterPro"/>
</dbReference>
<dbReference type="Pfam" id="PF00686">
    <property type="entry name" value="CBM_20"/>
    <property type="match status" value="1"/>
</dbReference>
<dbReference type="SUPFAM" id="SSF49452">
    <property type="entry name" value="Starch-binding domain-like"/>
    <property type="match status" value="1"/>
</dbReference>
<evidence type="ECO:0000256" key="15">
    <source>
        <dbReference type="SAM" id="SignalP"/>
    </source>
</evidence>
<keyword evidence="12" id="KW-0624">Polysaccharide degradation</keyword>
<feature type="domain" description="CBM20" evidence="16">
    <location>
        <begin position="481"/>
        <end position="586"/>
    </location>
</feature>
<evidence type="ECO:0000256" key="11">
    <source>
        <dbReference type="ARBA" id="ARBA00023295"/>
    </source>
</evidence>
<evidence type="ECO:0000313" key="18">
    <source>
        <dbReference type="Proteomes" id="UP000800097"/>
    </source>
</evidence>
<dbReference type="PANTHER" id="PTHR10357">
    <property type="entry name" value="ALPHA-AMYLASE FAMILY MEMBER"/>
    <property type="match status" value="1"/>
</dbReference>
<comment type="similarity">
    <text evidence="3 13">Belongs to the glycosyl hydrolase 13 family.</text>
</comment>
<accession>A0A6A6JT84</accession>
<evidence type="ECO:0000256" key="6">
    <source>
        <dbReference type="ARBA" id="ARBA00022729"/>
    </source>
</evidence>
<dbReference type="GO" id="GO:0000272">
    <property type="term" value="P:polysaccharide catabolic process"/>
    <property type="evidence" value="ECO:0007669"/>
    <property type="project" value="UniProtKB-KW"/>
</dbReference>
<dbReference type="RefSeq" id="XP_033657321.1">
    <property type="nucleotide sequence ID" value="XM_033796779.1"/>
</dbReference>
<keyword evidence="5" id="KW-0479">Metal-binding</keyword>
<dbReference type="Proteomes" id="UP000800097">
    <property type="component" value="Unassembled WGS sequence"/>
</dbReference>
<dbReference type="PRINTS" id="PR00110">
    <property type="entry name" value="ALPHAAMYLASE"/>
</dbReference>
<evidence type="ECO:0000256" key="1">
    <source>
        <dbReference type="ARBA" id="ARBA00000548"/>
    </source>
</evidence>
<keyword evidence="9" id="KW-0325">Glycoprotein</keyword>
<dbReference type="GeneID" id="54549954"/>
<feature type="chain" id="PRO_5025424371" description="Alpha-amylase" evidence="15">
    <location>
        <begin position="21"/>
        <end position="586"/>
    </location>
</feature>
<keyword evidence="6 15" id="KW-0732">Signal</keyword>
<dbReference type="SUPFAM" id="SSF51011">
    <property type="entry name" value="Glycosyl hydrolase domain"/>
    <property type="match status" value="1"/>
</dbReference>
<dbReference type="OrthoDB" id="204980at2759"/>
<evidence type="ECO:0000256" key="13">
    <source>
        <dbReference type="RuleBase" id="RU003615"/>
    </source>
</evidence>
<dbReference type="InterPro" id="IPR006046">
    <property type="entry name" value="Alpha_amylase"/>
</dbReference>
<dbReference type="SUPFAM" id="SSF51445">
    <property type="entry name" value="(Trans)glycosidases"/>
    <property type="match status" value="1"/>
</dbReference>
<keyword evidence="18" id="KW-1185">Reference proteome</keyword>
<feature type="signal peptide" evidence="15">
    <location>
        <begin position="1"/>
        <end position="20"/>
    </location>
</feature>
<dbReference type="FunFam" id="2.60.40.10:FF:000552">
    <property type="entry name" value="Related to glucoamylase"/>
    <property type="match status" value="1"/>
</dbReference>
<evidence type="ECO:0000256" key="5">
    <source>
        <dbReference type="ARBA" id="ARBA00022723"/>
    </source>
</evidence>
<dbReference type="SMART" id="SM01065">
    <property type="entry name" value="CBM_2"/>
    <property type="match status" value="1"/>
</dbReference>
<evidence type="ECO:0000256" key="12">
    <source>
        <dbReference type="ARBA" id="ARBA00023326"/>
    </source>
</evidence>
<name>A0A6A6JT84_WESOR</name>
<dbReference type="InterPro" id="IPR013784">
    <property type="entry name" value="Carb-bd-like_fold"/>
</dbReference>
<dbReference type="PROSITE" id="PS51166">
    <property type="entry name" value="CBM20"/>
    <property type="match status" value="1"/>
</dbReference>
<evidence type="ECO:0000256" key="3">
    <source>
        <dbReference type="ARBA" id="ARBA00008061"/>
    </source>
</evidence>
<evidence type="ECO:0000256" key="8">
    <source>
        <dbReference type="ARBA" id="ARBA00022837"/>
    </source>
</evidence>
<evidence type="ECO:0000256" key="10">
    <source>
        <dbReference type="ARBA" id="ARBA00023277"/>
    </source>
</evidence>
<comment type="catalytic activity">
    <reaction evidence="1 14">
        <text>Endohydrolysis of (1-&gt;4)-alpha-D-glucosidic linkages in polysaccharides containing three or more (1-&gt;4)-alpha-linked D-glucose units.</text>
        <dbReference type="EC" id="3.2.1.1"/>
    </reaction>
</comment>
<dbReference type="GO" id="GO:0046872">
    <property type="term" value="F:metal ion binding"/>
    <property type="evidence" value="ECO:0007669"/>
    <property type="project" value="UniProtKB-KW"/>
</dbReference>
<dbReference type="AlphaFoldDB" id="A0A6A6JT84"/>
<dbReference type="InterPro" id="IPR006047">
    <property type="entry name" value="GH13_cat_dom"/>
</dbReference>